<comment type="caution">
    <text evidence="2">The sequence shown here is derived from an EMBL/GenBank/DDBJ whole genome shotgun (WGS) entry which is preliminary data.</text>
</comment>
<dbReference type="AlphaFoldDB" id="A0A224X4H9"/>
<dbReference type="OrthoDB" id="9795206at2"/>
<gene>
    <name evidence="2" type="ORF">RsY01_89</name>
</gene>
<feature type="domain" description="N-acetyltransferase" evidence="1">
    <location>
        <begin position="17"/>
        <end position="168"/>
    </location>
</feature>
<name>A0A224X4H9_9LACT</name>
<protein>
    <recommendedName>
        <fullName evidence="1">N-acetyltransferase domain-containing protein</fullName>
    </recommendedName>
</protein>
<organism evidence="2 3">
    <name type="scientific">Pseudolactococcus reticulitermitis</name>
    <dbReference type="NCBI Taxonomy" id="2025039"/>
    <lineage>
        <taxon>Bacteria</taxon>
        <taxon>Bacillati</taxon>
        <taxon>Bacillota</taxon>
        <taxon>Bacilli</taxon>
        <taxon>Lactobacillales</taxon>
        <taxon>Streptococcaceae</taxon>
        <taxon>Pseudolactococcus</taxon>
    </lineage>
</organism>
<dbReference type="RefSeq" id="WP_094783602.1">
    <property type="nucleotide sequence ID" value="NZ_BEDT01000001.1"/>
</dbReference>
<dbReference type="InterPro" id="IPR000182">
    <property type="entry name" value="GNAT_dom"/>
</dbReference>
<dbReference type="PANTHER" id="PTHR43415:SF4">
    <property type="entry name" value="N-ACETYLTRANSFERASE DOMAIN-CONTAINING PROTEIN"/>
    <property type="match status" value="1"/>
</dbReference>
<proteinExistence type="predicted"/>
<reference evidence="3" key="1">
    <citation type="submission" date="2017-08" db="EMBL/GenBank/DDBJ databases">
        <title>Draft genome sequence of Lactococcus sp. strain Rs-Y01, isolated from the gut of the lower termite Reticulitermes speratus.</title>
        <authorList>
            <person name="Ohkuma M."/>
            <person name="Yuki M."/>
        </authorList>
    </citation>
    <scope>NUCLEOTIDE SEQUENCE [LARGE SCALE GENOMIC DNA]</scope>
    <source>
        <strain evidence="3">Rs-Y01</strain>
    </source>
</reference>
<dbReference type="SUPFAM" id="SSF55729">
    <property type="entry name" value="Acyl-CoA N-acyltransferases (Nat)"/>
    <property type="match status" value="1"/>
</dbReference>
<evidence type="ECO:0000259" key="1">
    <source>
        <dbReference type="PROSITE" id="PS51186"/>
    </source>
</evidence>
<evidence type="ECO:0000313" key="3">
    <source>
        <dbReference type="Proteomes" id="UP000218689"/>
    </source>
</evidence>
<dbReference type="InterPro" id="IPR016181">
    <property type="entry name" value="Acyl_CoA_acyltransferase"/>
</dbReference>
<sequence>MIDQEISLRKLNSDDLLPLWQVAYGKENLEWMKWNGPYFKDSVYTWDEFQALSSDYLNNELRYGIFEHAQLIGVVSAYYEDGDLQKWLEVGIVLYEERVWGKDIGTRVMKLWLTHLFEMTDLPHIGFTTWSGNLGMIRLGQKIGMTEEGRIRKVRFWQNQYWDSVKFGILREEWQVLDW</sequence>
<dbReference type="EMBL" id="BEDT01000001">
    <property type="protein sequence ID" value="GAX46510.1"/>
    <property type="molecule type" value="Genomic_DNA"/>
</dbReference>
<evidence type="ECO:0000313" key="2">
    <source>
        <dbReference type="EMBL" id="GAX46510.1"/>
    </source>
</evidence>
<dbReference type="PANTHER" id="PTHR43415">
    <property type="entry name" value="SPERMIDINE N(1)-ACETYLTRANSFERASE"/>
    <property type="match status" value="1"/>
</dbReference>
<dbReference type="Proteomes" id="UP000218689">
    <property type="component" value="Unassembled WGS sequence"/>
</dbReference>
<accession>A0A224X4H9</accession>
<keyword evidence="3" id="KW-1185">Reference proteome</keyword>
<dbReference type="Pfam" id="PF13302">
    <property type="entry name" value="Acetyltransf_3"/>
    <property type="match status" value="1"/>
</dbReference>
<dbReference type="Gene3D" id="3.40.630.30">
    <property type="match status" value="1"/>
</dbReference>
<dbReference type="PROSITE" id="PS51186">
    <property type="entry name" value="GNAT"/>
    <property type="match status" value="1"/>
</dbReference>
<dbReference type="GO" id="GO:0016747">
    <property type="term" value="F:acyltransferase activity, transferring groups other than amino-acyl groups"/>
    <property type="evidence" value="ECO:0007669"/>
    <property type="project" value="InterPro"/>
</dbReference>